<evidence type="ECO:0000256" key="1">
    <source>
        <dbReference type="SAM" id="MobiDB-lite"/>
    </source>
</evidence>
<comment type="caution">
    <text evidence="2">The sequence shown here is derived from an EMBL/GenBank/DDBJ whole genome shotgun (WGS) entry which is preliminary data.</text>
</comment>
<feature type="compositionally biased region" description="Basic and acidic residues" evidence="1">
    <location>
        <begin position="196"/>
        <end position="234"/>
    </location>
</feature>
<dbReference type="EMBL" id="JALJOR010000011">
    <property type="protein sequence ID" value="KAK9809115.1"/>
    <property type="molecule type" value="Genomic_DNA"/>
</dbReference>
<dbReference type="Proteomes" id="UP001489004">
    <property type="component" value="Unassembled WGS sequence"/>
</dbReference>
<feature type="compositionally biased region" description="Polar residues" evidence="1">
    <location>
        <begin position="84"/>
        <end position="101"/>
    </location>
</feature>
<name>A0AAW1PH20_9CHLO</name>
<gene>
    <name evidence="2" type="ORF">WJX72_009552</name>
</gene>
<organism evidence="2 3">
    <name type="scientific">[Myrmecia] bisecta</name>
    <dbReference type="NCBI Taxonomy" id="41462"/>
    <lineage>
        <taxon>Eukaryota</taxon>
        <taxon>Viridiplantae</taxon>
        <taxon>Chlorophyta</taxon>
        <taxon>core chlorophytes</taxon>
        <taxon>Trebouxiophyceae</taxon>
        <taxon>Trebouxiales</taxon>
        <taxon>Trebouxiaceae</taxon>
        <taxon>Myrmecia</taxon>
    </lineage>
</organism>
<reference evidence="2 3" key="1">
    <citation type="journal article" date="2024" name="Nat. Commun.">
        <title>Phylogenomics reveals the evolutionary origins of lichenization in chlorophyte algae.</title>
        <authorList>
            <person name="Puginier C."/>
            <person name="Libourel C."/>
            <person name="Otte J."/>
            <person name="Skaloud P."/>
            <person name="Haon M."/>
            <person name="Grisel S."/>
            <person name="Petersen M."/>
            <person name="Berrin J.G."/>
            <person name="Delaux P.M."/>
            <person name="Dal Grande F."/>
            <person name="Keller J."/>
        </authorList>
    </citation>
    <scope>NUCLEOTIDE SEQUENCE [LARGE SCALE GENOMIC DNA]</scope>
    <source>
        <strain evidence="2 3">SAG 2043</strain>
    </source>
</reference>
<keyword evidence="3" id="KW-1185">Reference proteome</keyword>
<sequence>MQAIQASISQVLTGVRSDMQQLDAKWSSMWQQSAGACSGLQQDLAAMRTEAEVTARHTSSEMEVLASYILPLQERLAQLELRSQGGSPASTRTIQASADRSTTLHHAPPGDQPRQDVEDDRISGVMERLSGLEGKVSAQLDQLVRLHELKVAAIKSNVRTSVSEVASQAASPPTSRLTTPYTSPAKGVAEPDGYYDTEHFYADGHHTHDDGQADTQRIEARHDRNASPIRDRLRQTNAGEHGRSPGARSAYSEAAGAGHAGSGTAGHADWMVNLGEQVGDLQARLGTAASTKSVRLVQEEIGHLRAALEARTAEAGLYRKEYDGLCRKLDKLEAAQKQAAQEARSKGCLRNHPSLTGATLYSTGPCSLPGSPQQAQRALIPHHAEQHCPGQCSPDARKSPGLGACLLSAYWQGSPVARLERLMKAELAGVTGGAANKRSVSADSRRAAALWEIPDLPFLTSSPSVCKAYGRYKRDWRP</sequence>
<dbReference type="AlphaFoldDB" id="A0AAW1PH20"/>
<evidence type="ECO:0000313" key="2">
    <source>
        <dbReference type="EMBL" id="KAK9809115.1"/>
    </source>
</evidence>
<evidence type="ECO:0000313" key="3">
    <source>
        <dbReference type="Proteomes" id="UP001489004"/>
    </source>
</evidence>
<feature type="region of interest" description="Disordered" evidence="1">
    <location>
        <begin position="82"/>
        <end position="118"/>
    </location>
</feature>
<feature type="region of interest" description="Disordered" evidence="1">
    <location>
        <begin position="160"/>
        <end position="263"/>
    </location>
</feature>
<accession>A0AAW1PH20</accession>
<protein>
    <submittedName>
        <fullName evidence="2">Uncharacterized protein</fullName>
    </submittedName>
</protein>
<proteinExistence type="predicted"/>
<feature type="compositionally biased region" description="Polar residues" evidence="1">
    <location>
        <begin position="160"/>
        <end position="182"/>
    </location>
</feature>